<gene>
    <name evidence="1" type="ORF">g.12503</name>
</gene>
<name>A0A1B6F2T7_9HEMI</name>
<accession>A0A1B6F2T7</accession>
<feature type="non-terminal residue" evidence="1">
    <location>
        <position position="1"/>
    </location>
</feature>
<reference evidence="1" key="1">
    <citation type="submission" date="2015-11" db="EMBL/GenBank/DDBJ databases">
        <title>De novo transcriptome assembly of four potential Pierce s Disease insect vectors from Arizona vineyards.</title>
        <authorList>
            <person name="Tassone E.E."/>
        </authorList>
    </citation>
    <scope>NUCLEOTIDE SEQUENCE</scope>
</reference>
<dbReference type="AlphaFoldDB" id="A0A1B6F2T7"/>
<protein>
    <submittedName>
        <fullName evidence="1">Uncharacterized protein</fullName>
    </submittedName>
</protein>
<sequence>HVGSPSYTPASRDSQRVEYGTTNHRAHAQVGLGHEGTNQVGEQLRCAGGQCHERGSCHILAQVQILTNAVDGWKEIVVAYKSNDYKAVEGNKDVKKETTMSSLIVREQITWKFVTGFFCQDAVCTVSVVGCEVGVNDCEMHRCYQEGCDNYQ</sequence>
<evidence type="ECO:0000313" key="1">
    <source>
        <dbReference type="EMBL" id="JAS44592.1"/>
    </source>
</evidence>
<proteinExistence type="predicted"/>
<organism evidence="1">
    <name type="scientific">Cuerna arida</name>
    <dbReference type="NCBI Taxonomy" id="1464854"/>
    <lineage>
        <taxon>Eukaryota</taxon>
        <taxon>Metazoa</taxon>
        <taxon>Ecdysozoa</taxon>
        <taxon>Arthropoda</taxon>
        <taxon>Hexapoda</taxon>
        <taxon>Insecta</taxon>
        <taxon>Pterygota</taxon>
        <taxon>Neoptera</taxon>
        <taxon>Paraneoptera</taxon>
        <taxon>Hemiptera</taxon>
        <taxon>Auchenorrhyncha</taxon>
        <taxon>Membracoidea</taxon>
        <taxon>Cicadellidae</taxon>
        <taxon>Cicadellinae</taxon>
        <taxon>Proconiini</taxon>
        <taxon>Cuerna</taxon>
    </lineage>
</organism>
<dbReference type="EMBL" id="GECZ01025177">
    <property type="protein sequence ID" value="JAS44592.1"/>
    <property type="molecule type" value="Transcribed_RNA"/>
</dbReference>